<keyword evidence="9" id="KW-0472">Membrane</keyword>
<evidence type="ECO:0000256" key="4">
    <source>
        <dbReference type="ARBA" id="ARBA00022676"/>
    </source>
</evidence>
<keyword evidence="12" id="KW-0732">Signal</keyword>
<name>A0A2G8KG79_STIJA</name>
<gene>
    <name evidence="13" type="ORF">BSL78_16140</name>
</gene>
<sequence length="132" mass="15153">MAFKLYCLLLLVRFLWVFQPQPGYIHPDEFFQNPEPLAGDIFGYDVHRTWEFNKTQLTRSVFFPSLTSGISFLVLKTLSEADLLTITPALLLIFPRRRWFCVPYPPTFAFTISASCSSSTQRNALTSLPVLI</sequence>
<evidence type="ECO:0000256" key="11">
    <source>
        <dbReference type="RuleBase" id="RU363075"/>
    </source>
</evidence>
<evidence type="ECO:0000256" key="2">
    <source>
        <dbReference type="ARBA" id="ARBA00004687"/>
    </source>
</evidence>
<feature type="chain" id="PRO_5013943314" description="Mannosyltransferase" evidence="12">
    <location>
        <begin position="21"/>
        <end position="132"/>
    </location>
</feature>
<keyword evidence="4 11" id="KW-0328">Glycosyltransferase</keyword>
<dbReference type="GO" id="GO:0000026">
    <property type="term" value="F:alpha-1,2-mannosyltransferase activity"/>
    <property type="evidence" value="ECO:0007669"/>
    <property type="project" value="TreeGrafter"/>
</dbReference>
<evidence type="ECO:0000256" key="3">
    <source>
        <dbReference type="ARBA" id="ARBA00022502"/>
    </source>
</evidence>
<dbReference type="STRING" id="307972.A0A2G8KG79"/>
<comment type="subcellular location">
    <subcellularLocation>
        <location evidence="1 11">Endoplasmic reticulum membrane</location>
        <topology evidence="1 11">Multi-pass membrane protein</topology>
    </subcellularLocation>
</comment>
<evidence type="ECO:0000256" key="7">
    <source>
        <dbReference type="ARBA" id="ARBA00022824"/>
    </source>
</evidence>
<evidence type="ECO:0000256" key="1">
    <source>
        <dbReference type="ARBA" id="ARBA00004477"/>
    </source>
</evidence>
<dbReference type="GO" id="GO:0005789">
    <property type="term" value="C:endoplasmic reticulum membrane"/>
    <property type="evidence" value="ECO:0007669"/>
    <property type="project" value="UniProtKB-SubCell"/>
</dbReference>
<dbReference type="AlphaFoldDB" id="A0A2G8KG79"/>
<dbReference type="Proteomes" id="UP000230750">
    <property type="component" value="Unassembled WGS sequence"/>
</dbReference>
<dbReference type="EMBL" id="MRZV01000608">
    <property type="protein sequence ID" value="PIK47002.1"/>
    <property type="molecule type" value="Genomic_DNA"/>
</dbReference>
<dbReference type="OrthoDB" id="10066429at2759"/>
<protein>
    <recommendedName>
        <fullName evidence="11">Mannosyltransferase</fullName>
        <ecNumber evidence="11">2.4.1.-</ecNumber>
    </recommendedName>
</protein>
<evidence type="ECO:0000313" key="14">
    <source>
        <dbReference type="Proteomes" id="UP000230750"/>
    </source>
</evidence>
<organism evidence="13 14">
    <name type="scientific">Stichopus japonicus</name>
    <name type="common">Sea cucumber</name>
    <dbReference type="NCBI Taxonomy" id="307972"/>
    <lineage>
        <taxon>Eukaryota</taxon>
        <taxon>Metazoa</taxon>
        <taxon>Echinodermata</taxon>
        <taxon>Eleutherozoa</taxon>
        <taxon>Echinozoa</taxon>
        <taxon>Holothuroidea</taxon>
        <taxon>Aspidochirotacea</taxon>
        <taxon>Aspidochirotida</taxon>
        <taxon>Stichopodidae</taxon>
        <taxon>Apostichopus</taxon>
    </lineage>
</organism>
<evidence type="ECO:0000313" key="13">
    <source>
        <dbReference type="EMBL" id="PIK47002.1"/>
    </source>
</evidence>
<evidence type="ECO:0000256" key="12">
    <source>
        <dbReference type="SAM" id="SignalP"/>
    </source>
</evidence>
<keyword evidence="7 11" id="KW-0256">Endoplasmic reticulum</keyword>
<keyword evidence="6" id="KW-0812">Transmembrane</keyword>
<evidence type="ECO:0000256" key="9">
    <source>
        <dbReference type="ARBA" id="ARBA00023136"/>
    </source>
</evidence>
<feature type="signal peptide" evidence="12">
    <location>
        <begin position="1"/>
        <end position="20"/>
    </location>
</feature>
<keyword evidence="14" id="KW-1185">Reference proteome</keyword>
<comment type="pathway">
    <text evidence="2">Glycolipid biosynthesis; glycosylphosphatidylinositol-anchor biosynthesis.</text>
</comment>
<keyword evidence="8" id="KW-1133">Transmembrane helix</keyword>
<proteinExistence type="inferred from homology"/>
<evidence type="ECO:0000256" key="6">
    <source>
        <dbReference type="ARBA" id="ARBA00022692"/>
    </source>
</evidence>
<comment type="similarity">
    <text evidence="10">Belongs to the glycosyltransferase 22 family. PIGZ subfamily.</text>
</comment>
<dbReference type="InterPro" id="IPR005599">
    <property type="entry name" value="GPI_mannosylTrfase"/>
</dbReference>
<keyword evidence="5 13" id="KW-0808">Transferase</keyword>
<dbReference type="GO" id="GO:0006506">
    <property type="term" value="P:GPI anchor biosynthetic process"/>
    <property type="evidence" value="ECO:0007669"/>
    <property type="project" value="UniProtKB-KW"/>
</dbReference>
<dbReference type="Pfam" id="PF03901">
    <property type="entry name" value="Glyco_transf_22"/>
    <property type="match status" value="1"/>
</dbReference>
<evidence type="ECO:0000256" key="5">
    <source>
        <dbReference type="ARBA" id="ARBA00022679"/>
    </source>
</evidence>
<dbReference type="PANTHER" id="PTHR22760:SF3">
    <property type="entry name" value="GPI MANNOSYLTRANSFERASE 4"/>
    <property type="match status" value="1"/>
</dbReference>
<dbReference type="PANTHER" id="PTHR22760">
    <property type="entry name" value="GLYCOSYLTRANSFERASE"/>
    <property type="match status" value="1"/>
</dbReference>
<evidence type="ECO:0000256" key="10">
    <source>
        <dbReference type="ARBA" id="ARBA00038466"/>
    </source>
</evidence>
<evidence type="ECO:0000256" key="8">
    <source>
        <dbReference type="ARBA" id="ARBA00022989"/>
    </source>
</evidence>
<comment type="caution">
    <text evidence="13">The sequence shown here is derived from an EMBL/GenBank/DDBJ whole genome shotgun (WGS) entry which is preliminary data.</text>
</comment>
<keyword evidence="3" id="KW-0337">GPI-anchor biosynthesis</keyword>
<accession>A0A2G8KG79</accession>
<reference evidence="13 14" key="1">
    <citation type="journal article" date="2017" name="PLoS Biol.">
        <title>The sea cucumber genome provides insights into morphological evolution and visceral regeneration.</title>
        <authorList>
            <person name="Zhang X."/>
            <person name="Sun L."/>
            <person name="Yuan J."/>
            <person name="Sun Y."/>
            <person name="Gao Y."/>
            <person name="Zhang L."/>
            <person name="Li S."/>
            <person name="Dai H."/>
            <person name="Hamel J.F."/>
            <person name="Liu C."/>
            <person name="Yu Y."/>
            <person name="Liu S."/>
            <person name="Lin W."/>
            <person name="Guo K."/>
            <person name="Jin S."/>
            <person name="Xu P."/>
            <person name="Storey K.B."/>
            <person name="Huan P."/>
            <person name="Zhang T."/>
            <person name="Zhou Y."/>
            <person name="Zhang J."/>
            <person name="Lin C."/>
            <person name="Li X."/>
            <person name="Xing L."/>
            <person name="Huo D."/>
            <person name="Sun M."/>
            <person name="Wang L."/>
            <person name="Mercier A."/>
            <person name="Li F."/>
            <person name="Yang H."/>
            <person name="Xiang J."/>
        </authorList>
    </citation>
    <scope>NUCLEOTIDE SEQUENCE [LARGE SCALE GENOMIC DNA]</scope>
    <source>
        <strain evidence="13">Shaxun</strain>
        <tissue evidence="13">Muscle</tissue>
    </source>
</reference>
<dbReference type="EC" id="2.4.1.-" evidence="11"/>